<comment type="caution">
    <text evidence="1">The sequence shown here is derived from an EMBL/GenBank/DDBJ whole genome shotgun (WGS) entry which is preliminary data.</text>
</comment>
<evidence type="ECO:0000313" key="1">
    <source>
        <dbReference type="EMBL" id="GAA4490955.1"/>
    </source>
</evidence>
<keyword evidence="2" id="KW-1185">Reference proteome</keyword>
<evidence type="ECO:0000313" key="2">
    <source>
        <dbReference type="Proteomes" id="UP001501183"/>
    </source>
</evidence>
<name>A0ABP8PTQ1_9NOCA</name>
<reference evidence="2" key="1">
    <citation type="journal article" date="2019" name="Int. J. Syst. Evol. Microbiol.">
        <title>The Global Catalogue of Microorganisms (GCM) 10K type strain sequencing project: providing services to taxonomists for standard genome sequencing and annotation.</title>
        <authorList>
            <consortium name="The Broad Institute Genomics Platform"/>
            <consortium name="The Broad Institute Genome Sequencing Center for Infectious Disease"/>
            <person name="Wu L."/>
            <person name="Ma J."/>
        </authorList>
    </citation>
    <scope>NUCLEOTIDE SEQUENCE [LARGE SCALE GENOMIC DNA]</scope>
    <source>
        <strain evidence="2">JCM 32206</strain>
    </source>
</reference>
<sequence length="101" mass="10611">MTIPIASDREGREWALLAVHGALRCRLVSGTATPAVMDLTDLVDVYGPLTMSSTRPAVTGGFATLIDTVDLVAADPETATVEQIDQVAAFAKSIVQPTNRA</sequence>
<proteinExistence type="predicted"/>
<gene>
    <name evidence="1" type="ORF">GCM10023094_54990</name>
</gene>
<dbReference type="Proteomes" id="UP001501183">
    <property type="component" value="Unassembled WGS sequence"/>
</dbReference>
<organism evidence="1 2">
    <name type="scientific">Rhodococcus olei</name>
    <dbReference type="NCBI Taxonomy" id="2161675"/>
    <lineage>
        <taxon>Bacteria</taxon>
        <taxon>Bacillati</taxon>
        <taxon>Actinomycetota</taxon>
        <taxon>Actinomycetes</taxon>
        <taxon>Mycobacteriales</taxon>
        <taxon>Nocardiaceae</taxon>
        <taxon>Rhodococcus</taxon>
    </lineage>
</organism>
<protein>
    <submittedName>
        <fullName evidence="1">Uncharacterized protein</fullName>
    </submittedName>
</protein>
<accession>A0ABP8PTQ1</accession>
<dbReference type="EMBL" id="BAABFB010000078">
    <property type="protein sequence ID" value="GAA4490955.1"/>
    <property type="molecule type" value="Genomic_DNA"/>
</dbReference>
<dbReference type="RefSeq" id="WP_345353326.1">
    <property type="nucleotide sequence ID" value="NZ_BAABFB010000078.1"/>
</dbReference>